<dbReference type="FunFam" id="2.30.30.140:FF:000063">
    <property type="entry name" value="PWWP domain-containing DNA repair factor 3A"/>
    <property type="match status" value="1"/>
</dbReference>
<dbReference type="CDD" id="cd06080">
    <property type="entry name" value="PWWP_MUM1-like"/>
    <property type="match status" value="1"/>
</dbReference>
<dbReference type="Pfam" id="PF20884">
    <property type="entry name" value="MUM1-like_PWWP"/>
    <property type="match status" value="1"/>
</dbReference>
<organism evidence="5 6">
    <name type="scientific">Macaca mulatta</name>
    <name type="common">Rhesus macaque</name>
    <dbReference type="NCBI Taxonomy" id="9544"/>
    <lineage>
        <taxon>Eukaryota</taxon>
        <taxon>Metazoa</taxon>
        <taxon>Chordata</taxon>
        <taxon>Craniata</taxon>
        <taxon>Vertebrata</taxon>
        <taxon>Euteleostomi</taxon>
        <taxon>Mammalia</taxon>
        <taxon>Eutheria</taxon>
        <taxon>Euarchontoglires</taxon>
        <taxon>Primates</taxon>
        <taxon>Haplorrhini</taxon>
        <taxon>Catarrhini</taxon>
        <taxon>Cercopithecidae</taxon>
        <taxon>Cercopithecinae</taxon>
        <taxon>Macaca</taxon>
    </lineage>
</organism>
<dbReference type="VEuPathDB" id="HostDB:ENSMMUG00000053273"/>
<dbReference type="Bgee" id="ENSMMUG00000053273">
    <property type="expression patterns" value="Expressed in spermatid"/>
</dbReference>
<accession>A0A5F8A3N0</accession>
<dbReference type="InterPro" id="IPR040263">
    <property type="entry name" value="PWP3A_3B_4"/>
</dbReference>
<name>A0A5F8A3N0_MACMU</name>
<dbReference type="InterPro" id="IPR035504">
    <property type="entry name" value="MUM1-like_PWWP"/>
</dbReference>
<dbReference type="SUPFAM" id="SSF63748">
    <property type="entry name" value="Tudor/PWWP/MBT"/>
    <property type="match status" value="1"/>
</dbReference>
<dbReference type="STRING" id="9544.ENSMMUP00000071516"/>
<evidence type="ECO:0000256" key="1">
    <source>
        <dbReference type="ARBA" id="ARBA00008188"/>
    </source>
</evidence>
<dbReference type="Gene3D" id="2.30.30.140">
    <property type="match status" value="1"/>
</dbReference>
<reference evidence="6" key="1">
    <citation type="journal article" date="2007" name="Science">
        <title>Evolutionary and biomedical insights from the rhesus macaque genome.</title>
        <authorList>
            <person name="Gibbs R.A."/>
            <person name="Rogers J."/>
            <person name="Katze M.G."/>
            <person name="Bumgarner R."/>
            <person name="Weinstock G.M."/>
            <person name="Mardis E.R."/>
            <person name="Remington K.A."/>
            <person name="Strausberg R.L."/>
            <person name="Venter J.C."/>
            <person name="Wilson R.K."/>
            <person name="Batzer M.A."/>
            <person name="Bustamante C.D."/>
            <person name="Eichler E.E."/>
            <person name="Hahn M.W."/>
            <person name="Hardison R.C."/>
            <person name="Makova K.D."/>
            <person name="Miller W."/>
            <person name="Milosavljevic A."/>
            <person name="Palermo R.E."/>
            <person name="Siepel A."/>
            <person name="Sikela J.M."/>
            <person name="Attaway T."/>
            <person name="Bell S."/>
            <person name="Bernard K.E."/>
            <person name="Buhay C.J."/>
            <person name="Chandrabose M.N."/>
            <person name="Dao M."/>
            <person name="Davis C."/>
            <person name="Delehaunty K.D."/>
            <person name="Ding Y."/>
            <person name="Dinh H.H."/>
            <person name="Dugan-Rocha S."/>
            <person name="Fulton L.A."/>
            <person name="Gabisi R.A."/>
            <person name="Garner T.T."/>
            <person name="Godfrey J."/>
            <person name="Hawes A.C."/>
            <person name="Hernandez J."/>
            <person name="Hines S."/>
            <person name="Holder M."/>
            <person name="Hume J."/>
            <person name="Jhangiani S.N."/>
            <person name="Joshi V."/>
            <person name="Khan Z.M."/>
            <person name="Kirkness E.F."/>
            <person name="Cree A."/>
            <person name="Fowler R.G."/>
            <person name="Lee S."/>
            <person name="Lewis L.R."/>
            <person name="Li Z."/>
            <person name="Liu Y.-S."/>
            <person name="Moore S.M."/>
            <person name="Muzny D."/>
            <person name="Nazareth L.V."/>
            <person name="Ngo D.N."/>
            <person name="Okwuonu G.O."/>
            <person name="Pai G."/>
            <person name="Parker D."/>
            <person name="Paul H.A."/>
            <person name="Pfannkoch C."/>
            <person name="Pohl C.S."/>
            <person name="Rogers Y.-H.C."/>
            <person name="Ruiz S.J."/>
            <person name="Sabo A."/>
            <person name="Santibanez J."/>
            <person name="Schneider B.W."/>
            <person name="Smith S.M."/>
            <person name="Sodergren E."/>
            <person name="Svatek A.F."/>
            <person name="Utterback T.R."/>
            <person name="Vattathil S."/>
            <person name="Warren W."/>
            <person name="White C.S."/>
            <person name="Chinwalla A.T."/>
            <person name="Feng Y."/>
            <person name="Halpern A.L."/>
            <person name="Hillier L.W."/>
            <person name="Huang X."/>
            <person name="Minx P."/>
            <person name="Nelson J.O."/>
            <person name="Pepin K.H."/>
            <person name="Qin X."/>
            <person name="Sutton G.G."/>
            <person name="Venter E."/>
            <person name="Walenz B.P."/>
            <person name="Wallis J.W."/>
            <person name="Worley K.C."/>
            <person name="Yang S.-P."/>
            <person name="Jones S.M."/>
            <person name="Marra M.A."/>
            <person name="Rocchi M."/>
            <person name="Schein J.E."/>
            <person name="Baertsch R."/>
            <person name="Clarke L."/>
            <person name="Csuros M."/>
            <person name="Glasscock J."/>
            <person name="Harris R.A."/>
            <person name="Havlak P."/>
            <person name="Jackson A.R."/>
            <person name="Jiang H."/>
            <person name="Liu Y."/>
            <person name="Messina D.N."/>
            <person name="Shen Y."/>
            <person name="Song H.X.-Z."/>
            <person name="Wylie T."/>
            <person name="Zhang L."/>
            <person name="Birney E."/>
            <person name="Han K."/>
            <person name="Konkel M.K."/>
            <person name="Lee J."/>
            <person name="Smit A.F.A."/>
            <person name="Ullmer B."/>
            <person name="Wang H."/>
            <person name="Xing J."/>
            <person name="Burhans R."/>
            <person name="Cheng Z."/>
            <person name="Karro J.E."/>
            <person name="Ma J."/>
            <person name="Raney B."/>
            <person name="She X."/>
            <person name="Cox M.J."/>
            <person name="Demuth J.P."/>
            <person name="Dumas L.J."/>
            <person name="Han S.-G."/>
            <person name="Hopkins J."/>
            <person name="Karimpour-Fard A."/>
            <person name="Kim Y.H."/>
            <person name="Pollack J.R."/>
            <person name="Vinar T."/>
            <person name="Addo-Quaye C."/>
            <person name="Degenhardt J."/>
            <person name="Denby A."/>
            <person name="Hubisz M.J."/>
            <person name="Indap A."/>
            <person name="Kosiol C."/>
            <person name="Lahn B.T."/>
            <person name="Lawson H.A."/>
            <person name="Marklein A."/>
            <person name="Nielsen R."/>
            <person name="Vallender E.J."/>
            <person name="Clark A.G."/>
            <person name="Ferguson B."/>
            <person name="Hernandez R.D."/>
            <person name="Hirani K."/>
            <person name="Kehrer-Sawatzki H."/>
            <person name="Kolb J."/>
            <person name="Patil S."/>
            <person name="Pu L.-L."/>
            <person name="Ren Y."/>
            <person name="Smith D.G."/>
            <person name="Wheeler D.A."/>
            <person name="Schenck I."/>
            <person name="Ball E.V."/>
            <person name="Chen R."/>
            <person name="Cooper D.N."/>
            <person name="Giardine B."/>
            <person name="Hsu F."/>
            <person name="Kent W.J."/>
            <person name="Lesk A."/>
            <person name="Nelson D.L."/>
            <person name="O'brien W.E."/>
            <person name="Pruefer K."/>
            <person name="Stenson P.D."/>
            <person name="Wallace J.C."/>
            <person name="Ke H."/>
            <person name="Liu X.-M."/>
            <person name="Wang P."/>
            <person name="Xiang A.P."/>
            <person name="Yang F."/>
            <person name="Barber G.P."/>
            <person name="Haussler D."/>
            <person name="Karolchik D."/>
            <person name="Kern A.D."/>
            <person name="Kuhn R.M."/>
            <person name="Smith K.E."/>
            <person name="Zwieg A.S."/>
        </authorList>
    </citation>
    <scope>NUCLEOTIDE SEQUENCE [LARGE SCALE GENOMIC DNA]</scope>
    <source>
        <strain evidence="6">17573</strain>
    </source>
</reference>
<protein>
    <recommendedName>
        <fullName evidence="7">PWWP domain-containing protein MUM1L1-like</fullName>
    </recommendedName>
</protein>
<feature type="compositionally biased region" description="Basic and acidic residues" evidence="2">
    <location>
        <begin position="512"/>
        <end position="521"/>
    </location>
</feature>
<evidence type="ECO:0000259" key="3">
    <source>
        <dbReference type="Pfam" id="PF20884"/>
    </source>
</evidence>
<feature type="region of interest" description="Disordered" evidence="2">
    <location>
        <begin position="158"/>
        <end position="187"/>
    </location>
</feature>
<dbReference type="InterPro" id="IPR048795">
    <property type="entry name" value="PWP3A_3B_4_C"/>
</dbReference>
<dbReference type="PANTHER" id="PTHR31333">
    <property type="entry name" value="PWWP DOMAIN-CONTAINING DNA REPAIR FACTOR 3 FAMILY MEMBER"/>
    <property type="match status" value="1"/>
</dbReference>
<dbReference type="Ensembl" id="ENSMMUT00000106072.1">
    <property type="protein sequence ID" value="ENSMMUP00000071516.1"/>
    <property type="gene ID" value="ENSMMUG00000053273.1"/>
</dbReference>
<dbReference type="Proteomes" id="UP000006718">
    <property type="component" value="Chromosome X"/>
</dbReference>
<feature type="compositionally biased region" description="Basic residues" evidence="2">
    <location>
        <begin position="67"/>
        <end position="76"/>
    </location>
</feature>
<comment type="similarity">
    <text evidence="1">Belongs to the PWWP3A family.</text>
</comment>
<feature type="region of interest" description="Disordered" evidence="2">
    <location>
        <begin position="363"/>
        <end position="419"/>
    </location>
</feature>
<feature type="domain" description="MUM1-like PWWP" evidence="3">
    <location>
        <begin position="628"/>
        <end position="706"/>
    </location>
</feature>
<reference evidence="5" key="3">
    <citation type="submission" date="2025-08" db="UniProtKB">
        <authorList>
            <consortium name="Ensembl"/>
        </authorList>
    </citation>
    <scope>IDENTIFICATION</scope>
    <source>
        <strain evidence="5">17573</strain>
    </source>
</reference>
<reference evidence="5" key="2">
    <citation type="submission" date="2019-01" db="EMBL/GenBank/DDBJ databases">
        <authorList>
            <person name="Graves T."/>
            <person name="Eichler E.E."/>
            <person name="Wilson R.K."/>
        </authorList>
    </citation>
    <scope>NUCLEOTIDE SEQUENCE [LARGE SCALE GENOMIC DNA]</scope>
    <source>
        <strain evidence="5">17573</strain>
    </source>
</reference>
<proteinExistence type="inferred from homology"/>
<dbReference type="SMR" id="A0A5F8A3N0"/>
<feature type="region of interest" description="Disordered" evidence="2">
    <location>
        <begin position="40"/>
        <end position="76"/>
    </location>
</feature>
<dbReference type="OMA" id="PEAMICA"/>
<dbReference type="Gene3D" id="6.10.300.20">
    <property type="match status" value="1"/>
</dbReference>
<feature type="region of interest" description="Disordered" evidence="2">
    <location>
        <begin position="571"/>
        <end position="599"/>
    </location>
</feature>
<sequence>MAIAPTPGTMRSDSSTACTAIAPSAGSLRGDRSWKHKAIASTPGALHRSGSERSRKCKATAPTPGALRRHRSDRSRKCKAIAPTPDTLHVDRSPACRAIAPTPGTLYIDRSPACRASAPSPGALHGDGSPVHTAIASPPGALHGDGSQVQMAIGPPPGVLRDDKSRKRKAIAPTSAALRGGRSDRSRKCKAIASTPGTLHVDRSPACRASAPTPGTLGGDRSPAHRAIASPAGALHGDGSQVQTAIAPPPGVLRDDKSWKRKAIAPTAGTLCSDSSRTCTAFAPTAGSLHVDGSRAHQAITPTSGALHCDGSGESRAIAPTPGALHGDSSQAHKAIASTPGALRGDSSPFRTAIASMPGVLRSTRSRKHKAISQTPGTLRGDGSGERTAVAPTPGTLHGDRSQAHMAIDPTPGILRSDSSPACMAIDLTPGALGRDRSRVLMAIAPTPGRMQAQVLQSSQACQDSLTLSWHGCEKKGKKRAKASTLMSLPPTVTEEGASRPPGLTSPAPPALKEETRDSRPKKTLIASPECSPFSGYVQDPGEGAWKPGWAGMATSSGSHQHRLPSSLWLANRKRKPPGTDFQRRPQGPQTPADAKLANPVTMVQRAGGKQDGQPASLAFPQEPCPIERGTMVWFKFQDHPFWPAVVKSVSNTDKTARVLLLEANLHHGKRGIQVPLRRLKHLDCKEKETLLKRAQKTYKQSVNWCFSLISHYREGLVRGSFRGSFLDYYAADVSYPIRRAIQEGDLQVDFPKVNYGDLEDWEEETSLGGKRPCKKILPDRMRAARDRDNQKLVDFIVTRKGADPHLLDILQGRKQSRWLTAFLTPHRDVLCVETYLEDDDQLEVVAKHLQEIYKQVDKTMLTLIRDDKVSFVLEVLLPEAMICAIAALDGLDYKAAEEKYLRGPPVHYREKELFDRNILKKARREPATTRKAN</sequence>
<dbReference type="GeneTree" id="ENSGT00390000001700"/>
<evidence type="ECO:0000313" key="6">
    <source>
        <dbReference type="Proteomes" id="UP000006718"/>
    </source>
</evidence>
<keyword evidence="6" id="KW-1185">Reference proteome</keyword>
<dbReference type="InParanoid" id="A0A5F8A3N0"/>
<evidence type="ECO:0000313" key="5">
    <source>
        <dbReference type="Ensembl" id="ENSMMUP00000071516.1"/>
    </source>
</evidence>
<evidence type="ECO:0000259" key="4">
    <source>
        <dbReference type="Pfam" id="PF20886"/>
    </source>
</evidence>
<feature type="region of interest" description="Disordered" evidence="2">
    <location>
        <begin position="479"/>
        <end position="536"/>
    </location>
</feature>
<dbReference type="PaxDb" id="9544-ENSMMUP00000031217"/>
<evidence type="ECO:0008006" key="7">
    <source>
        <dbReference type="Google" id="ProtNLM"/>
    </source>
</evidence>
<evidence type="ECO:0000256" key="2">
    <source>
        <dbReference type="SAM" id="MobiDB-lite"/>
    </source>
</evidence>
<dbReference type="Pfam" id="PF20886">
    <property type="entry name" value="PWP3A-B_C"/>
    <property type="match status" value="1"/>
</dbReference>
<dbReference type="PANTHER" id="PTHR31333:SF2">
    <property type="entry name" value="PWWP DOMAIN-CONTAINING DNA REPAIR FACTOR 4"/>
    <property type="match status" value="1"/>
</dbReference>
<feature type="domain" description="PWWP" evidence="4">
    <location>
        <begin position="779"/>
        <end position="919"/>
    </location>
</feature>
<reference evidence="5" key="4">
    <citation type="submission" date="2025-09" db="UniProtKB">
        <authorList>
            <consortium name="Ensembl"/>
        </authorList>
    </citation>
    <scope>IDENTIFICATION</scope>
    <source>
        <strain evidence="5">17573</strain>
    </source>
</reference>
<dbReference type="AlphaFoldDB" id="A0A5F8A3N0"/>